<dbReference type="EMBL" id="CP146016">
    <property type="protein sequence ID" value="WWQ59243.1"/>
    <property type="molecule type" value="Genomic_DNA"/>
</dbReference>
<sequence length="311" mass="35313">MIDLRKRFLNNSSELIRRGIHPNVLLSGCQRKTLPSFKFTNSNGDTSSGDNRLTLCMKMGMSETKYCDFFYPYTKGDNLYVKEFLTNSGKGLLLAGAEGLLFVDIMNPERNKEILRSILSNMVTAWGVEWYRMEFKNDLAGFVWGFSDKKPPIIKEGMSVGLVNRPGGLMPVKALYRALNGLAEYFEKRGITINDLLKLSEETFNRATKVLNLTGNVLPINITRLGTTNIRDLLSNLGYPLEIRIPSPWYEDIMEIISPVINDPLQSELMILLIGERREVEYALEEAEKQGFPSFLVGHTLEKGRESKILR</sequence>
<name>A0AAX4KWH6_9CREN</name>
<reference evidence="1 2" key="1">
    <citation type="submission" date="2024-02" db="EMBL/GenBank/DDBJ databases">
        <title>STSV induces naive adaptation in Sulfolobus.</title>
        <authorList>
            <person name="Xiang X."/>
            <person name="Song M."/>
        </authorList>
    </citation>
    <scope>NUCLEOTIDE SEQUENCE [LARGE SCALE GENOMIC DNA]</scope>
    <source>
        <strain evidence="1 2">RT2</strain>
    </source>
</reference>
<dbReference type="GeneID" id="89336488"/>
<dbReference type="AlphaFoldDB" id="A0AAX4KWH6"/>
<evidence type="ECO:0000313" key="1">
    <source>
        <dbReference type="EMBL" id="WWQ59243.1"/>
    </source>
</evidence>
<keyword evidence="2" id="KW-1185">Reference proteome</keyword>
<proteinExistence type="predicted"/>
<accession>A0AAX4KWH6</accession>
<dbReference type="PROSITE" id="PS51257">
    <property type="entry name" value="PROKAR_LIPOPROTEIN"/>
    <property type="match status" value="1"/>
</dbReference>
<gene>
    <name evidence="1" type="ORF">V6M85_06930</name>
</gene>
<evidence type="ECO:0000313" key="2">
    <source>
        <dbReference type="Proteomes" id="UP001432202"/>
    </source>
</evidence>
<protein>
    <submittedName>
        <fullName evidence="1">Uncharacterized protein</fullName>
    </submittedName>
</protein>
<organism evidence="1 2">
    <name type="scientific">Sulfolobus tengchongensis</name>
    <dbReference type="NCBI Taxonomy" id="207809"/>
    <lineage>
        <taxon>Archaea</taxon>
        <taxon>Thermoproteota</taxon>
        <taxon>Thermoprotei</taxon>
        <taxon>Sulfolobales</taxon>
        <taxon>Sulfolobaceae</taxon>
        <taxon>Sulfolobus</taxon>
    </lineage>
</organism>
<dbReference type="RefSeq" id="WP_338598265.1">
    <property type="nucleotide sequence ID" value="NZ_CP146016.1"/>
</dbReference>
<dbReference type="Proteomes" id="UP001432202">
    <property type="component" value="Chromosome"/>
</dbReference>